<dbReference type="Gene3D" id="3.20.20.80">
    <property type="entry name" value="Glycosidases"/>
    <property type="match status" value="1"/>
</dbReference>
<dbReference type="AlphaFoldDB" id="A0A4R7J991"/>
<dbReference type="SUPFAM" id="SSF51445">
    <property type="entry name" value="(Trans)glycosidases"/>
    <property type="match status" value="1"/>
</dbReference>
<evidence type="ECO:0000313" key="12">
    <source>
        <dbReference type="EMBL" id="TDT34082.1"/>
    </source>
</evidence>
<evidence type="ECO:0000256" key="8">
    <source>
        <dbReference type="ARBA" id="ARBA00031423"/>
    </source>
</evidence>
<keyword evidence="5 10" id="KW-0328">Glycosyltransferase</keyword>
<sequence length="691" mass="75274">MTTAARLSPLQRLATAHGVAVEYEDWRQVRQQVSDQTLVAVLADLDVDAASDAAIEAALAAEASDDHLSPVVVIAEQGGTAGAPVGATAELRTEQGERIALGIATDGIVDLPAGLPLGYHRLHLSSAGRQLARMLLVAPQVIPTPPELVDGRLWGSATQLYSTPSQRSWGIGDFDDLARLARWSAADHGAGFVLVNPLQAGSVTVPFEPSPYLPSSRRFTDPIYLAIDQLPGFAELDPDARAAMDALAEQARTGLGELIDRDRIWPAKLAALRILFDHVGTEVDGFAEFRRERGQALIDFATWCALVQRHGGHWRDWPQELRRPRTPQVESFVAESAAEIDFWCWVQFCCDSQLARAQQQAVDAGMALGVMHDLAVGVHPDGADAWALGEVFADHCRVGAPPDAFNQLGQDWGQHPLRPDRLVQTDYAPFREMVHAILSHAGGLRIDHAMGMFRLWWVPGDQGPDQGTYVHYDSDMMLGILALEAARAGAVIVGEDLGTVEPQVRTELAARGVYGTSILWFEQDWDAGVPLPPQAWRRDCLAAVTTHDLPPTQGYLAGAHIDLRDRLGLLTVPKAKEEQALAADVQRWRTELHALGLLPSIDADDEELSKALHTFLGLTPSRLLCVSVADLVGERRAQNQPGTSNEYPNWRIPLGDAAGEPVTLDQLFVDPQANELAEIMRMAANRRPVES</sequence>
<dbReference type="EC" id="2.4.1.25" evidence="3 10"/>
<evidence type="ECO:0000256" key="5">
    <source>
        <dbReference type="ARBA" id="ARBA00022676"/>
    </source>
</evidence>
<keyword evidence="13" id="KW-1185">Reference proteome</keyword>
<dbReference type="Proteomes" id="UP000295371">
    <property type="component" value="Unassembled WGS sequence"/>
</dbReference>
<organism evidence="12 13">
    <name type="scientific">Naumannella halotolerans</name>
    <dbReference type="NCBI Taxonomy" id="993414"/>
    <lineage>
        <taxon>Bacteria</taxon>
        <taxon>Bacillati</taxon>
        <taxon>Actinomycetota</taxon>
        <taxon>Actinomycetes</taxon>
        <taxon>Propionibacteriales</taxon>
        <taxon>Propionibacteriaceae</taxon>
        <taxon>Naumannella</taxon>
    </lineage>
</organism>
<protein>
    <recommendedName>
        <fullName evidence="4 10">4-alpha-glucanotransferase</fullName>
        <ecNumber evidence="3 10">2.4.1.25</ecNumber>
    </recommendedName>
    <alternativeName>
        <fullName evidence="8 10">Amylomaltase</fullName>
    </alternativeName>
    <alternativeName>
        <fullName evidence="9 10">Disproportionating enzyme</fullName>
    </alternativeName>
</protein>
<dbReference type="NCBIfam" id="TIGR00217">
    <property type="entry name" value="malQ"/>
    <property type="match status" value="1"/>
</dbReference>
<evidence type="ECO:0000256" key="7">
    <source>
        <dbReference type="ARBA" id="ARBA00023277"/>
    </source>
</evidence>
<dbReference type="InterPro" id="IPR048458">
    <property type="entry name" value="MalQ_N"/>
</dbReference>
<comment type="catalytic activity">
    <reaction evidence="1 10">
        <text>Transfers a segment of a (1-&gt;4)-alpha-D-glucan to a new position in an acceptor, which may be glucose or a (1-&gt;4)-alpha-D-glucan.</text>
        <dbReference type="EC" id="2.4.1.25"/>
    </reaction>
</comment>
<keyword evidence="7 10" id="KW-0119">Carbohydrate metabolism</keyword>
<keyword evidence="6 10" id="KW-0808">Transferase</keyword>
<evidence type="ECO:0000256" key="10">
    <source>
        <dbReference type="RuleBase" id="RU361207"/>
    </source>
</evidence>
<name>A0A4R7J991_9ACTN</name>
<accession>A0A4R7J991</accession>
<reference evidence="12 13" key="1">
    <citation type="submission" date="2019-03" db="EMBL/GenBank/DDBJ databases">
        <title>Genomic Encyclopedia of Archaeal and Bacterial Type Strains, Phase II (KMG-II): from individual species to whole genera.</title>
        <authorList>
            <person name="Goeker M."/>
        </authorList>
    </citation>
    <scope>NUCLEOTIDE SEQUENCE [LARGE SCALE GENOMIC DNA]</scope>
    <source>
        <strain evidence="12 13">DSM 24323</strain>
    </source>
</reference>
<feature type="domain" description="MalQ N-terminal beta-sandwich" evidence="11">
    <location>
        <begin position="80"/>
        <end position="139"/>
    </location>
</feature>
<evidence type="ECO:0000256" key="1">
    <source>
        <dbReference type="ARBA" id="ARBA00000439"/>
    </source>
</evidence>
<dbReference type="RefSeq" id="WP_133754502.1">
    <property type="nucleotide sequence ID" value="NZ_SOAW01000001.1"/>
</dbReference>
<dbReference type="InterPro" id="IPR017853">
    <property type="entry name" value="GH"/>
</dbReference>
<dbReference type="PANTHER" id="PTHR32438">
    <property type="entry name" value="4-ALPHA-GLUCANOTRANSFERASE DPE1, CHLOROPLASTIC/AMYLOPLASTIC"/>
    <property type="match status" value="1"/>
</dbReference>
<evidence type="ECO:0000256" key="9">
    <source>
        <dbReference type="ARBA" id="ARBA00031501"/>
    </source>
</evidence>
<evidence type="ECO:0000256" key="4">
    <source>
        <dbReference type="ARBA" id="ARBA00020295"/>
    </source>
</evidence>
<evidence type="ECO:0000313" key="13">
    <source>
        <dbReference type="Proteomes" id="UP000295371"/>
    </source>
</evidence>
<dbReference type="GO" id="GO:0004134">
    <property type="term" value="F:4-alpha-glucanotransferase activity"/>
    <property type="evidence" value="ECO:0007669"/>
    <property type="project" value="UniProtKB-EC"/>
</dbReference>
<evidence type="ECO:0000259" key="11">
    <source>
        <dbReference type="Pfam" id="PF21226"/>
    </source>
</evidence>
<dbReference type="InterPro" id="IPR003385">
    <property type="entry name" value="Glyco_hydro_77"/>
</dbReference>
<dbReference type="EMBL" id="SOAW01000001">
    <property type="protein sequence ID" value="TDT34082.1"/>
    <property type="molecule type" value="Genomic_DNA"/>
</dbReference>
<evidence type="ECO:0000256" key="2">
    <source>
        <dbReference type="ARBA" id="ARBA00005684"/>
    </source>
</evidence>
<comment type="caution">
    <text evidence="12">The sequence shown here is derived from an EMBL/GenBank/DDBJ whole genome shotgun (WGS) entry which is preliminary data.</text>
</comment>
<dbReference type="OrthoDB" id="9811841at2"/>
<evidence type="ECO:0000256" key="3">
    <source>
        <dbReference type="ARBA" id="ARBA00012560"/>
    </source>
</evidence>
<proteinExistence type="inferred from homology"/>
<dbReference type="GO" id="GO:0005975">
    <property type="term" value="P:carbohydrate metabolic process"/>
    <property type="evidence" value="ECO:0007669"/>
    <property type="project" value="InterPro"/>
</dbReference>
<dbReference type="PANTHER" id="PTHR32438:SF5">
    <property type="entry name" value="4-ALPHA-GLUCANOTRANSFERASE DPE1, CHLOROPLASTIC_AMYLOPLASTIC"/>
    <property type="match status" value="1"/>
</dbReference>
<dbReference type="Pfam" id="PF02446">
    <property type="entry name" value="Glyco_hydro_77"/>
    <property type="match status" value="1"/>
</dbReference>
<gene>
    <name evidence="12" type="ORF">CLV29_1733</name>
</gene>
<comment type="similarity">
    <text evidence="2 10">Belongs to the disproportionating enzyme family.</text>
</comment>
<evidence type="ECO:0000256" key="6">
    <source>
        <dbReference type="ARBA" id="ARBA00022679"/>
    </source>
</evidence>
<dbReference type="Pfam" id="PF21226">
    <property type="entry name" value="MalQ_N"/>
    <property type="match status" value="1"/>
</dbReference>